<reference evidence="2 3" key="1">
    <citation type="submission" date="2017-04" db="EMBL/GenBank/DDBJ databases">
        <title>Draft genome sequence of Tuber borchii Vittad., a whitish edible truffle.</title>
        <authorList>
            <consortium name="DOE Joint Genome Institute"/>
            <person name="Murat C."/>
            <person name="Kuo A."/>
            <person name="Barry K.W."/>
            <person name="Clum A."/>
            <person name="Dockter R.B."/>
            <person name="Fauchery L."/>
            <person name="Iotti M."/>
            <person name="Kohler A."/>
            <person name="Labutti K."/>
            <person name="Lindquist E.A."/>
            <person name="Lipzen A."/>
            <person name="Ohm R.A."/>
            <person name="Wang M."/>
            <person name="Grigoriev I.V."/>
            <person name="Zambonelli A."/>
            <person name="Martin F.M."/>
        </authorList>
    </citation>
    <scope>NUCLEOTIDE SEQUENCE [LARGE SCALE GENOMIC DNA]</scope>
    <source>
        <strain evidence="2 3">Tbo3840</strain>
    </source>
</reference>
<sequence>MVASGIARTVTWAIRFFQLLFAVILVGALSYMVDQFRDFGFGGVPREVVTPEVFVCFLLRDLVLTKSGILTHVLFLDGTSQIIATFFDFVLFIGYVTSAGLLRHNFHRHSHENPLRDALINIRTAHGINSREDRNGGLVRLVVGLVVLQL</sequence>
<keyword evidence="1" id="KW-0472">Membrane</keyword>
<feature type="transmembrane region" description="Helical" evidence="1">
    <location>
        <begin position="82"/>
        <end position="102"/>
    </location>
</feature>
<gene>
    <name evidence="2" type="ORF">B9Z19DRAFT_1071111</name>
</gene>
<protein>
    <submittedName>
        <fullName evidence="2">Uncharacterized protein</fullName>
    </submittedName>
</protein>
<evidence type="ECO:0000256" key="1">
    <source>
        <dbReference type="SAM" id="Phobius"/>
    </source>
</evidence>
<evidence type="ECO:0000313" key="2">
    <source>
        <dbReference type="EMBL" id="PUU83922.1"/>
    </source>
</evidence>
<keyword evidence="1" id="KW-1133">Transmembrane helix</keyword>
<proteinExistence type="predicted"/>
<accession>A0A2T7A890</accession>
<name>A0A2T7A890_TUBBO</name>
<comment type="caution">
    <text evidence="2">The sequence shown here is derived from an EMBL/GenBank/DDBJ whole genome shotgun (WGS) entry which is preliminary data.</text>
</comment>
<evidence type="ECO:0000313" key="3">
    <source>
        <dbReference type="Proteomes" id="UP000244722"/>
    </source>
</evidence>
<keyword evidence="1" id="KW-0812">Transmembrane</keyword>
<organism evidence="2 3">
    <name type="scientific">Tuber borchii</name>
    <name type="common">White truffle</name>
    <dbReference type="NCBI Taxonomy" id="42251"/>
    <lineage>
        <taxon>Eukaryota</taxon>
        <taxon>Fungi</taxon>
        <taxon>Dikarya</taxon>
        <taxon>Ascomycota</taxon>
        <taxon>Pezizomycotina</taxon>
        <taxon>Pezizomycetes</taxon>
        <taxon>Pezizales</taxon>
        <taxon>Tuberaceae</taxon>
        <taxon>Tuber</taxon>
    </lineage>
</organism>
<dbReference type="OrthoDB" id="5342507at2759"/>
<dbReference type="EMBL" id="NESQ01000005">
    <property type="protein sequence ID" value="PUU83922.1"/>
    <property type="molecule type" value="Genomic_DNA"/>
</dbReference>
<keyword evidence="3" id="KW-1185">Reference proteome</keyword>
<dbReference type="Proteomes" id="UP000244722">
    <property type="component" value="Unassembled WGS sequence"/>
</dbReference>
<dbReference type="AlphaFoldDB" id="A0A2T7A890"/>
<feature type="transmembrane region" description="Helical" evidence="1">
    <location>
        <begin position="12"/>
        <end position="33"/>
    </location>
</feature>